<keyword evidence="2" id="KW-0808">Transferase</keyword>
<proteinExistence type="predicted"/>
<dbReference type="Proteomes" id="UP000294856">
    <property type="component" value="Unassembled WGS sequence"/>
</dbReference>
<name>A0A4R1FWS6_9NOCA</name>
<dbReference type="OrthoDB" id="9805171at2"/>
<keyword evidence="2" id="KW-0489">Methyltransferase</keyword>
<dbReference type="Gene3D" id="3.40.50.150">
    <property type="entry name" value="Vaccinia Virus protein VP39"/>
    <property type="match status" value="1"/>
</dbReference>
<reference evidence="2 3" key="1">
    <citation type="submission" date="2019-03" db="EMBL/GenBank/DDBJ databases">
        <title>Genomic Encyclopedia of Type Strains, Phase IV (KMG-IV): sequencing the most valuable type-strain genomes for metagenomic binning, comparative biology and taxonomic classification.</title>
        <authorList>
            <person name="Goeker M."/>
        </authorList>
    </citation>
    <scope>NUCLEOTIDE SEQUENCE [LARGE SCALE GENOMIC DNA]</scope>
    <source>
        <strain evidence="2 3">DSM 44684</strain>
    </source>
</reference>
<dbReference type="Pfam" id="PF08241">
    <property type="entry name" value="Methyltransf_11"/>
    <property type="match status" value="1"/>
</dbReference>
<dbReference type="InterPro" id="IPR013216">
    <property type="entry name" value="Methyltransf_11"/>
</dbReference>
<evidence type="ECO:0000313" key="2">
    <source>
        <dbReference type="EMBL" id="TCJ97168.1"/>
    </source>
</evidence>
<dbReference type="RefSeq" id="WP_067446139.1">
    <property type="nucleotide sequence ID" value="NZ_SMFR01000002.1"/>
</dbReference>
<evidence type="ECO:0000259" key="1">
    <source>
        <dbReference type="Pfam" id="PF08241"/>
    </source>
</evidence>
<evidence type="ECO:0000313" key="3">
    <source>
        <dbReference type="Proteomes" id="UP000294856"/>
    </source>
</evidence>
<dbReference type="GO" id="GO:0008757">
    <property type="term" value="F:S-adenosylmethionine-dependent methyltransferase activity"/>
    <property type="evidence" value="ECO:0007669"/>
    <property type="project" value="InterPro"/>
</dbReference>
<organism evidence="2 3">
    <name type="scientific">Nocardia alba</name>
    <dbReference type="NCBI Taxonomy" id="225051"/>
    <lineage>
        <taxon>Bacteria</taxon>
        <taxon>Bacillati</taxon>
        <taxon>Actinomycetota</taxon>
        <taxon>Actinomycetes</taxon>
        <taxon>Mycobacteriales</taxon>
        <taxon>Nocardiaceae</taxon>
        <taxon>Nocardia</taxon>
    </lineage>
</organism>
<dbReference type="AlphaFoldDB" id="A0A4R1FWS6"/>
<protein>
    <submittedName>
        <fullName evidence="2">Methyltransferase family protein</fullName>
    </submittedName>
</protein>
<dbReference type="InterPro" id="IPR029063">
    <property type="entry name" value="SAM-dependent_MTases_sf"/>
</dbReference>
<sequence length="264" mass="28667">MTIPLPFEQRGTANMPGHWLLARLGKRILRPGGKEMTEHMLDDAQLRGADVVELAPGLGKTAASILHREPTSYRGIESDADAVAHSAAAVGTVGVVTQGDAAATGLAADSADAVVGEAMLSMQTDAHKAEIIAEAFRLLRPGGRYAIHELALQPDDLDVETKTEIRKELARAIKVNARPLTRTEWTELLTAAGFEVSVVRFAPMALLEPRRMIADEGVVGTARIVRNILRDPAARKRVLDMRGTFTTYRRYMSAIEIVASKPQR</sequence>
<dbReference type="EMBL" id="SMFR01000002">
    <property type="protein sequence ID" value="TCJ97168.1"/>
    <property type="molecule type" value="Genomic_DNA"/>
</dbReference>
<keyword evidence="3" id="KW-1185">Reference proteome</keyword>
<dbReference type="SUPFAM" id="SSF53335">
    <property type="entry name" value="S-adenosyl-L-methionine-dependent methyltransferases"/>
    <property type="match status" value="1"/>
</dbReference>
<comment type="caution">
    <text evidence="2">The sequence shown here is derived from an EMBL/GenBank/DDBJ whole genome shotgun (WGS) entry which is preliminary data.</text>
</comment>
<dbReference type="GO" id="GO:0032259">
    <property type="term" value="P:methylation"/>
    <property type="evidence" value="ECO:0007669"/>
    <property type="project" value="UniProtKB-KW"/>
</dbReference>
<gene>
    <name evidence="2" type="ORF">DFR71_3204</name>
</gene>
<accession>A0A4R1FWS6</accession>
<feature type="domain" description="Methyltransferase type 11" evidence="1">
    <location>
        <begin position="53"/>
        <end position="147"/>
    </location>
</feature>
<dbReference type="STRING" id="1210063.GCA_001612665_00865"/>